<evidence type="ECO:0000313" key="7">
    <source>
        <dbReference type="Proteomes" id="UP000295124"/>
    </source>
</evidence>
<dbReference type="InterPro" id="IPR050109">
    <property type="entry name" value="HTH-type_TetR-like_transc_reg"/>
</dbReference>
<dbReference type="InterPro" id="IPR001647">
    <property type="entry name" value="HTH_TetR"/>
</dbReference>
<feature type="DNA-binding region" description="H-T-H motif" evidence="4">
    <location>
        <begin position="31"/>
        <end position="50"/>
    </location>
</feature>
<dbReference type="EMBL" id="SMKX01000019">
    <property type="protein sequence ID" value="TDD60947.1"/>
    <property type="molecule type" value="Genomic_DNA"/>
</dbReference>
<dbReference type="SUPFAM" id="SSF46689">
    <property type="entry name" value="Homeodomain-like"/>
    <property type="match status" value="1"/>
</dbReference>
<keyword evidence="3" id="KW-0804">Transcription</keyword>
<dbReference type="Pfam" id="PF13305">
    <property type="entry name" value="TetR_C_33"/>
    <property type="match status" value="1"/>
</dbReference>
<dbReference type="InterPro" id="IPR025996">
    <property type="entry name" value="MT1864/Rv1816-like_C"/>
</dbReference>
<dbReference type="AlphaFoldDB" id="A0A4V2YQ71"/>
<evidence type="ECO:0000256" key="3">
    <source>
        <dbReference type="ARBA" id="ARBA00023163"/>
    </source>
</evidence>
<evidence type="ECO:0000256" key="1">
    <source>
        <dbReference type="ARBA" id="ARBA00023015"/>
    </source>
</evidence>
<dbReference type="InterPro" id="IPR036271">
    <property type="entry name" value="Tet_transcr_reg_TetR-rel_C_sf"/>
</dbReference>
<dbReference type="PROSITE" id="PS50977">
    <property type="entry name" value="HTH_TETR_2"/>
    <property type="match status" value="1"/>
</dbReference>
<dbReference type="PANTHER" id="PTHR30055">
    <property type="entry name" value="HTH-TYPE TRANSCRIPTIONAL REGULATOR RUTR"/>
    <property type="match status" value="1"/>
</dbReference>
<evidence type="ECO:0000256" key="4">
    <source>
        <dbReference type="PROSITE-ProRule" id="PRU00335"/>
    </source>
</evidence>
<comment type="caution">
    <text evidence="6">The sequence shown here is derived from an EMBL/GenBank/DDBJ whole genome shotgun (WGS) entry which is preliminary data.</text>
</comment>
<reference evidence="6 7" key="1">
    <citation type="submission" date="2019-03" db="EMBL/GenBank/DDBJ databases">
        <title>Draft genome sequences of novel Actinobacteria.</title>
        <authorList>
            <person name="Sahin N."/>
            <person name="Ay H."/>
            <person name="Saygin H."/>
        </authorList>
    </citation>
    <scope>NUCLEOTIDE SEQUENCE [LARGE SCALE GENOMIC DNA]</scope>
    <source>
        <strain evidence="6 7">JCM 13523</strain>
    </source>
</reference>
<feature type="domain" description="HTH tetR-type" evidence="5">
    <location>
        <begin position="8"/>
        <end position="68"/>
    </location>
</feature>
<dbReference type="PANTHER" id="PTHR30055:SF234">
    <property type="entry name" value="HTH-TYPE TRANSCRIPTIONAL REGULATOR BETI"/>
    <property type="match status" value="1"/>
</dbReference>
<dbReference type="Pfam" id="PF00440">
    <property type="entry name" value="TetR_N"/>
    <property type="match status" value="1"/>
</dbReference>
<evidence type="ECO:0000259" key="5">
    <source>
        <dbReference type="PROSITE" id="PS50977"/>
    </source>
</evidence>
<name>A0A4V2YQ71_9ACTN</name>
<dbReference type="Gene3D" id="1.10.357.10">
    <property type="entry name" value="Tetracycline Repressor, domain 2"/>
    <property type="match status" value="1"/>
</dbReference>
<keyword evidence="2 4" id="KW-0238">DNA-binding</keyword>
<dbReference type="GO" id="GO:0000976">
    <property type="term" value="F:transcription cis-regulatory region binding"/>
    <property type="evidence" value="ECO:0007669"/>
    <property type="project" value="TreeGrafter"/>
</dbReference>
<accession>A0A4V2YQ71</accession>
<dbReference type="RefSeq" id="WP_132166756.1">
    <property type="nucleotide sequence ID" value="NZ_SMKX01000019.1"/>
</dbReference>
<gene>
    <name evidence="6" type="ORF">E1263_09090</name>
</gene>
<evidence type="ECO:0000256" key="2">
    <source>
        <dbReference type="ARBA" id="ARBA00023125"/>
    </source>
</evidence>
<evidence type="ECO:0000313" key="6">
    <source>
        <dbReference type="EMBL" id="TDD60947.1"/>
    </source>
</evidence>
<dbReference type="OrthoDB" id="4709966at2"/>
<keyword evidence="7" id="KW-1185">Reference proteome</keyword>
<proteinExistence type="predicted"/>
<dbReference type="SUPFAM" id="SSF48498">
    <property type="entry name" value="Tetracyclin repressor-like, C-terminal domain"/>
    <property type="match status" value="1"/>
</dbReference>
<sequence>MARRSDQPDIRERLLSGAAEVLATDGVEGLTVRRVVEAAGRSTMCVYTKFGSRGGLMSAVYEQAATSLYGVLDRARPADGSAVLGLASAYRRFALANPGAYALLFDHSLSALDIDETLRADAITRTATYFDPAGEAEPLRLWATMHGLLTLERSLPSPPTGAWKDFYLRGLT</sequence>
<protein>
    <submittedName>
        <fullName evidence="6">TetR/AcrR family transcriptional regulator</fullName>
    </submittedName>
</protein>
<dbReference type="GO" id="GO:0003700">
    <property type="term" value="F:DNA-binding transcription factor activity"/>
    <property type="evidence" value="ECO:0007669"/>
    <property type="project" value="TreeGrafter"/>
</dbReference>
<dbReference type="InterPro" id="IPR009057">
    <property type="entry name" value="Homeodomain-like_sf"/>
</dbReference>
<keyword evidence="1" id="KW-0805">Transcription regulation</keyword>
<dbReference type="Proteomes" id="UP000295124">
    <property type="component" value="Unassembled WGS sequence"/>
</dbReference>
<organism evidence="6 7">
    <name type="scientific">Kribbella antibiotica</name>
    <dbReference type="NCBI Taxonomy" id="190195"/>
    <lineage>
        <taxon>Bacteria</taxon>
        <taxon>Bacillati</taxon>
        <taxon>Actinomycetota</taxon>
        <taxon>Actinomycetes</taxon>
        <taxon>Propionibacteriales</taxon>
        <taxon>Kribbellaceae</taxon>
        <taxon>Kribbella</taxon>
    </lineage>
</organism>